<sequence>MTPSPPSRIYLLRHARSAWAQAGERDFERPLDGEGFAEAEIIAEKAADHGYRPDRVISSTAVRCRQTAEAVRRAMDEELELVFVDELYNAPVDTYLELLRANTAISSLMIVGHNPTIEEVLERLIGTDESAGVIPIGYPTAGLAVLDQPSVSDAQFWRLTDFLTV</sequence>
<dbReference type="EMBL" id="JBEPLJ010000003">
    <property type="protein sequence ID" value="MET3584830.1"/>
    <property type="molecule type" value="Genomic_DNA"/>
</dbReference>
<dbReference type="Proteomes" id="UP001549031">
    <property type="component" value="Unassembled WGS sequence"/>
</dbReference>
<keyword evidence="2" id="KW-1185">Reference proteome</keyword>
<dbReference type="InterPro" id="IPR029033">
    <property type="entry name" value="His_PPase_superfam"/>
</dbReference>
<dbReference type="InterPro" id="IPR013078">
    <property type="entry name" value="His_Pase_superF_clade-1"/>
</dbReference>
<dbReference type="Gene3D" id="3.40.50.1240">
    <property type="entry name" value="Phosphoglycerate mutase-like"/>
    <property type="match status" value="1"/>
</dbReference>
<dbReference type="GO" id="GO:0016787">
    <property type="term" value="F:hydrolase activity"/>
    <property type="evidence" value="ECO:0007669"/>
    <property type="project" value="UniProtKB-KW"/>
</dbReference>
<proteinExistence type="predicted"/>
<dbReference type="PANTHER" id="PTHR47623:SF1">
    <property type="entry name" value="OS09G0287300 PROTEIN"/>
    <property type="match status" value="1"/>
</dbReference>
<keyword evidence="1" id="KW-0378">Hydrolase</keyword>
<dbReference type="Pfam" id="PF00300">
    <property type="entry name" value="His_Phos_1"/>
    <property type="match status" value="1"/>
</dbReference>
<dbReference type="PANTHER" id="PTHR47623">
    <property type="entry name" value="OS09G0287300 PROTEIN"/>
    <property type="match status" value="1"/>
</dbReference>
<dbReference type="RefSeq" id="WP_247242900.1">
    <property type="nucleotide sequence ID" value="NZ_JALJRA010000003.1"/>
</dbReference>
<dbReference type="CDD" id="cd07067">
    <property type="entry name" value="HP_PGM_like"/>
    <property type="match status" value="1"/>
</dbReference>
<dbReference type="SUPFAM" id="SSF53254">
    <property type="entry name" value="Phosphoglycerate mutase-like"/>
    <property type="match status" value="1"/>
</dbReference>
<organism evidence="1 2">
    <name type="scientific">Pseudorhizobium tarimense</name>
    <dbReference type="NCBI Taxonomy" id="1079109"/>
    <lineage>
        <taxon>Bacteria</taxon>
        <taxon>Pseudomonadati</taxon>
        <taxon>Pseudomonadota</taxon>
        <taxon>Alphaproteobacteria</taxon>
        <taxon>Hyphomicrobiales</taxon>
        <taxon>Rhizobiaceae</taxon>
        <taxon>Rhizobium/Agrobacterium group</taxon>
        <taxon>Pseudorhizobium</taxon>
    </lineage>
</organism>
<evidence type="ECO:0000313" key="1">
    <source>
        <dbReference type="EMBL" id="MET3584830.1"/>
    </source>
</evidence>
<comment type="caution">
    <text evidence="1">The sequence shown here is derived from an EMBL/GenBank/DDBJ whole genome shotgun (WGS) entry which is preliminary data.</text>
</comment>
<accession>A0ABV2H2S1</accession>
<dbReference type="SMART" id="SM00855">
    <property type="entry name" value="PGAM"/>
    <property type="match status" value="1"/>
</dbReference>
<name>A0ABV2H2S1_9HYPH</name>
<gene>
    <name evidence="1" type="ORF">ABID21_000931</name>
</gene>
<protein>
    <submittedName>
        <fullName evidence="1">Phosphohistidine phosphatase</fullName>
        <ecNumber evidence="1">3.1.3.-</ecNumber>
    </submittedName>
</protein>
<reference evidence="1 2" key="1">
    <citation type="submission" date="2024-06" db="EMBL/GenBank/DDBJ databases">
        <title>Genomic Encyclopedia of Type Strains, Phase IV (KMG-IV): sequencing the most valuable type-strain genomes for metagenomic binning, comparative biology and taxonomic classification.</title>
        <authorList>
            <person name="Goeker M."/>
        </authorList>
    </citation>
    <scope>NUCLEOTIDE SEQUENCE [LARGE SCALE GENOMIC DNA]</scope>
    <source>
        <strain evidence="1 2">DSM 105042</strain>
    </source>
</reference>
<evidence type="ECO:0000313" key="2">
    <source>
        <dbReference type="Proteomes" id="UP001549031"/>
    </source>
</evidence>
<dbReference type="EC" id="3.1.3.-" evidence="1"/>